<feature type="repeat" description="PPR" evidence="2">
    <location>
        <begin position="495"/>
        <end position="529"/>
    </location>
</feature>
<dbReference type="OrthoDB" id="1882346at2759"/>
<keyword evidence="1" id="KW-0677">Repeat</keyword>
<feature type="repeat" description="PPR" evidence="2">
    <location>
        <begin position="185"/>
        <end position="219"/>
    </location>
</feature>
<dbReference type="Pfam" id="PF13041">
    <property type="entry name" value="PPR_2"/>
    <property type="match status" value="3"/>
</dbReference>
<dbReference type="InterPro" id="IPR046960">
    <property type="entry name" value="PPR_At4g14850-like_plant"/>
</dbReference>
<dbReference type="FunFam" id="1.25.40.10:FF:000090">
    <property type="entry name" value="Pentatricopeptide repeat-containing protein, chloroplastic"/>
    <property type="match status" value="1"/>
</dbReference>
<accession>A0A0K9PTJ1</accession>
<gene>
    <name evidence="3" type="ORF">ZOSMA_167G00010</name>
</gene>
<feature type="repeat" description="PPR" evidence="2">
    <location>
        <begin position="83"/>
        <end position="117"/>
    </location>
</feature>
<reference evidence="4" key="1">
    <citation type="journal article" date="2016" name="Nature">
        <title>The genome of the seagrass Zostera marina reveals angiosperm adaptation to the sea.</title>
        <authorList>
            <person name="Olsen J.L."/>
            <person name="Rouze P."/>
            <person name="Verhelst B."/>
            <person name="Lin Y.-C."/>
            <person name="Bayer T."/>
            <person name="Collen J."/>
            <person name="Dattolo E."/>
            <person name="De Paoli E."/>
            <person name="Dittami S."/>
            <person name="Maumus F."/>
            <person name="Michel G."/>
            <person name="Kersting A."/>
            <person name="Lauritano C."/>
            <person name="Lohaus R."/>
            <person name="Toepel M."/>
            <person name="Tonon T."/>
            <person name="Vanneste K."/>
            <person name="Amirebrahimi M."/>
            <person name="Brakel J."/>
            <person name="Bostroem C."/>
            <person name="Chovatia M."/>
            <person name="Grimwood J."/>
            <person name="Jenkins J.W."/>
            <person name="Jueterbock A."/>
            <person name="Mraz A."/>
            <person name="Stam W.T."/>
            <person name="Tice H."/>
            <person name="Bornberg-Bauer E."/>
            <person name="Green P.J."/>
            <person name="Pearson G.A."/>
            <person name="Procaccini G."/>
            <person name="Duarte C.M."/>
            <person name="Schmutz J."/>
            <person name="Reusch T.B.H."/>
            <person name="Van de Peer Y."/>
        </authorList>
    </citation>
    <scope>NUCLEOTIDE SEQUENCE [LARGE SCALE GENOMIC DNA]</scope>
    <source>
        <strain evidence="4">cv. Finnish</strain>
    </source>
</reference>
<feature type="non-terminal residue" evidence="3">
    <location>
        <position position="1"/>
    </location>
</feature>
<dbReference type="OMA" id="IWNSMIF"/>
<dbReference type="PANTHER" id="PTHR47926">
    <property type="entry name" value="PENTATRICOPEPTIDE REPEAT-CONTAINING PROTEIN"/>
    <property type="match status" value="1"/>
</dbReference>
<evidence type="ECO:0008006" key="5">
    <source>
        <dbReference type="Google" id="ProtNLM"/>
    </source>
</evidence>
<dbReference type="GO" id="GO:0003723">
    <property type="term" value="F:RNA binding"/>
    <property type="evidence" value="ECO:0000318"/>
    <property type="project" value="GO_Central"/>
</dbReference>
<proteinExistence type="predicted"/>
<dbReference type="Pfam" id="PF20431">
    <property type="entry name" value="E_motif"/>
    <property type="match status" value="1"/>
</dbReference>
<evidence type="ECO:0000256" key="2">
    <source>
        <dbReference type="PROSITE-ProRule" id="PRU00708"/>
    </source>
</evidence>
<keyword evidence="4" id="KW-1185">Reference proteome</keyword>
<evidence type="ECO:0000256" key="1">
    <source>
        <dbReference type="ARBA" id="ARBA00022737"/>
    </source>
</evidence>
<protein>
    <recommendedName>
        <fullName evidence="5">Pentatricopeptide repeat-containing protein</fullName>
    </recommendedName>
</protein>
<dbReference type="PROSITE" id="PS51375">
    <property type="entry name" value="PPR"/>
    <property type="match status" value="3"/>
</dbReference>
<dbReference type="NCBIfam" id="TIGR00756">
    <property type="entry name" value="PPR"/>
    <property type="match status" value="4"/>
</dbReference>
<dbReference type="PANTHER" id="PTHR47926:SF527">
    <property type="entry name" value="PENTATRICOPEPTIDE REPEAT-CONTAINING PROTEIN"/>
    <property type="match status" value="1"/>
</dbReference>
<name>A0A0K9PTJ1_ZOSMR</name>
<dbReference type="AlphaFoldDB" id="A0A0K9PTJ1"/>
<organism evidence="3 4">
    <name type="scientific">Zostera marina</name>
    <name type="common">Eelgrass</name>
    <dbReference type="NCBI Taxonomy" id="29655"/>
    <lineage>
        <taxon>Eukaryota</taxon>
        <taxon>Viridiplantae</taxon>
        <taxon>Streptophyta</taxon>
        <taxon>Embryophyta</taxon>
        <taxon>Tracheophyta</taxon>
        <taxon>Spermatophyta</taxon>
        <taxon>Magnoliopsida</taxon>
        <taxon>Liliopsida</taxon>
        <taxon>Zosteraceae</taxon>
        <taxon>Zostera</taxon>
    </lineage>
</organism>
<sequence>ALRVFLGFRKSLSESLNEFILASVLRACVQLRDIVFARQIQSFVVRSGFEIDVYVGTSLVNFYSKVGLMDDAWSAFDHLPVKNSVTWTAVIVGYSQIGSNMIALNLFDSMLKTDVRPDKFVISSAISACSSLNFIDDGKQIHGYLYRNEIELDISLNNVVLDFYTKCRKVNVASKLFETMTDSRNIVSWTTMIAGYMQNSCDTDAMELFAEMTRSGWAADAFACTSVLASCGAIFALQQGRQVHTYVVKSNLDNDEYVMNALIDMYAKCDSLADSRAVFDGMITFTYDNNTVSYNAIIQAYASEEDAVGSVKLFNKMRSMASCHPNLVTFVSLLGVSASCGEVDLGRQIHGLVVKSGEFLDLYSGTALVDLYSKCLRIADASLVFDEMEEQDIVVWNAMISGHTLNEEHEEAVKKYRGFCVSSGMKPNEFTFVALMTASTSLASLFLGTQFHCQIIKTGTKFDSHVSNALIDMYAKCGDIEEAKEIFLIEGVRDDIVCWNSMISRCAEHGHAGDALNLFEEMLTLKKKKLKPNSITFLGILSACSHAGLVESGLSYFNSMESRFEVKPDIEHYACMADLLGRAGRLSEAQNLIEHMPFEASSMIWRSFLGWCRVFGEISLGKHAAKKAMVIQPDDSGPYVLLSNIFASKGMWGDVKKLRNRMDRSGIVKEAGCSWIEIGREVHSFTSQDMTTHPHLAKSMGLPFHFANL</sequence>
<dbReference type="Pfam" id="PF01535">
    <property type="entry name" value="PPR"/>
    <property type="match status" value="5"/>
</dbReference>
<dbReference type="EMBL" id="LFYR01000639">
    <property type="protein sequence ID" value="KMZ72286.1"/>
    <property type="molecule type" value="Genomic_DNA"/>
</dbReference>
<dbReference type="FunFam" id="1.25.40.10:FF:000361">
    <property type="entry name" value="Pentatricopeptide repeat-containing protein chloroplastic"/>
    <property type="match status" value="1"/>
</dbReference>
<dbReference type="Gene3D" id="1.25.40.10">
    <property type="entry name" value="Tetratricopeptide repeat domain"/>
    <property type="match status" value="6"/>
</dbReference>
<dbReference type="Proteomes" id="UP000036987">
    <property type="component" value="Unassembled WGS sequence"/>
</dbReference>
<dbReference type="InterPro" id="IPR011990">
    <property type="entry name" value="TPR-like_helical_dom_sf"/>
</dbReference>
<dbReference type="InterPro" id="IPR046848">
    <property type="entry name" value="E_motif"/>
</dbReference>
<dbReference type="FunFam" id="1.25.40.10:FF:000353">
    <property type="entry name" value="Pentatricopeptide repeat-containing protein At4g39530"/>
    <property type="match status" value="1"/>
</dbReference>
<dbReference type="GO" id="GO:0009451">
    <property type="term" value="P:RNA modification"/>
    <property type="evidence" value="ECO:0000318"/>
    <property type="project" value="GO_Central"/>
</dbReference>
<dbReference type="InterPro" id="IPR002885">
    <property type="entry name" value="PPR_rpt"/>
</dbReference>
<comment type="caution">
    <text evidence="3">The sequence shown here is derived from an EMBL/GenBank/DDBJ whole genome shotgun (WGS) entry which is preliminary data.</text>
</comment>
<evidence type="ECO:0000313" key="3">
    <source>
        <dbReference type="EMBL" id="KMZ72286.1"/>
    </source>
</evidence>
<evidence type="ECO:0000313" key="4">
    <source>
        <dbReference type="Proteomes" id="UP000036987"/>
    </source>
</evidence>